<keyword evidence="4" id="KW-0488">Methylation</keyword>
<dbReference type="InterPro" id="IPR045584">
    <property type="entry name" value="Pilin-like"/>
</dbReference>
<dbReference type="Proteomes" id="UP000619118">
    <property type="component" value="Unassembled WGS sequence"/>
</dbReference>
<evidence type="ECO:0000256" key="5">
    <source>
        <dbReference type="ARBA" id="ARBA00022519"/>
    </source>
</evidence>
<protein>
    <recommendedName>
        <fullName evidence="2">Type II secretion system protein H</fullName>
    </recommendedName>
    <alternativeName>
        <fullName evidence="10">General secretion pathway protein H</fullName>
    </alternativeName>
</protein>
<name>A0ABQ2R602_9GAMM</name>
<keyword evidence="8 11" id="KW-0472">Membrane</keyword>
<evidence type="ECO:0000256" key="2">
    <source>
        <dbReference type="ARBA" id="ARBA00021549"/>
    </source>
</evidence>
<evidence type="ECO:0000256" key="3">
    <source>
        <dbReference type="ARBA" id="ARBA00022475"/>
    </source>
</evidence>
<evidence type="ECO:0000256" key="8">
    <source>
        <dbReference type="ARBA" id="ARBA00023136"/>
    </source>
</evidence>
<dbReference type="SUPFAM" id="SSF54523">
    <property type="entry name" value="Pili subunits"/>
    <property type="match status" value="1"/>
</dbReference>
<evidence type="ECO:0000256" key="4">
    <source>
        <dbReference type="ARBA" id="ARBA00022481"/>
    </source>
</evidence>
<keyword evidence="7 11" id="KW-1133">Transmembrane helix</keyword>
<feature type="domain" description="General secretion pathway GspH" evidence="12">
    <location>
        <begin position="49"/>
        <end position="159"/>
    </location>
</feature>
<organism evidence="13 14">
    <name type="scientific">Shewanella litoralis</name>
    <dbReference type="NCBI Taxonomy" id="2282700"/>
    <lineage>
        <taxon>Bacteria</taxon>
        <taxon>Pseudomonadati</taxon>
        <taxon>Pseudomonadota</taxon>
        <taxon>Gammaproteobacteria</taxon>
        <taxon>Alteromonadales</taxon>
        <taxon>Shewanellaceae</taxon>
        <taxon>Shewanella</taxon>
    </lineage>
</organism>
<evidence type="ECO:0000256" key="9">
    <source>
        <dbReference type="ARBA" id="ARBA00025772"/>
    </source>
</evidence>
<evidence type="ECO:0000313" key="13">
    <source>
        <dbReference type="EMBL" id="GGQ09777.1"/>
    </source>
</evidence>
<evidence type="ECO:0000256" key="1">
    <source>
        <dbReference type="ARBA" id="ARBA00004377"/>
    </source>
</evidence>
<comment type="similarity">
    <text evidence="9">Belongs to the GSP H family.</text>
</comment>
<reference evidence="14" key="1">
    <citation type="journal article" date="2019" name="Int. J. Syst. Evol. Microbiol.">
        <title>The Global Catalogue of Microorganisms (GCM) 10K type strain sequencing project: providing services to taxonomists for standard genome sequencing and annotation.</title>
        <authorList>
            <consortium name="The Broad Institute Genomics Platform"/>
            <consortium name="The Broad Institute Genome Sequencing Center for Infectious Disease"/>
            <person name="Wu L."/>
            <person name="Ma J."/>
        </authorList>
    </citation>
    <scope>NUCLEOTIDE SEQUENCE [LARGE SCALE GENOMIC DNA]</scope>
    <source>
        <strain evidence="14">JCM 32306</strain>
    </source>
</reference>
<keyword evidence="14" id="KW-1185">Reference proteome</keyword>
<gene>
    <name evidence="13" type="primary">fimT</name>
    <name evidence="13" type="ORF">GCM10009411_07970</name>
</gene>
<dbReference type="InterPro" id="IPR022346">
    <property type="entry name" value="T2SS_GspH"/>
</dbReference>
<keyword evidence="5" id="KW-0997">Cell inner membrane</keyword>
<dbReference type="RefSeq" id="WP_229785836.1">
    <property type="nucleotide sequence ID" value="NZ_BMQX01000004.1"/>
</dbReference>
<feature type="transmembrane region" description="Helical" evidence="11">
    <location>
        <begin position="12"/>
        <end position="33"/>
    </location>
</feature>
<comment type="caution">
    <text evidence="13">The sequence shown here is derived from an EMBL/GenBank/DDBJ whole genome shotgun (WGS) entry which is preliminary data.</text>
</comment>
<dbReference type="EMBL" id="BMQX01000004">
    <property type="protein sequence ID" value="GGQ09777.1"/>
    <property type="molecule type" value="Genomic_DNA"/>
</dbReference>
<accession>A0ABQ2R602</accession>
<comment type="subcellular location">
    <subcellularLocation>
        <location evidence="1">Cell inner membrane</location>
        <topology evidence="1">Single-pass membrane protein</topology>
    </subcellularLocation>
</comment>
<keyword evidence="3" id="KW-1003">Cell membrane</keyword>
<evidence type="ECO:0000256" key="7">
    <source>
        <dbReference type="ARBA" id="ARBA00022989"/>
    </source>
</evidence>
<proteinExistence type="inferred from homology"/>
<dbReference type="Pfam" id="PF12019">
    <property type="entry name" value="GspH"/>
    <property type="match status" value="1"/>
</dbReference>
<keyword evidence="6 11" id="KW-0812">Transmembrane</keyword>
<sequence length="174" mass="19213">MPYIQNHNGFGLIELIVTTLIVMLMSLIAIPSFTAVNEQVRAQSSIKVIQQTMQFARNMAISYGTRVTVCPIVDNKCSSDWRIGLSVFIDRGKKNQLDANDSLLQQTSAFNKNDFVGYNRAAVRFQPDGLASGTNGTLTYCPSAIDSEYSKAVIVNQAGRARMSKKKNIQCKPI</sequence>
<dbReference type="Gene3D" id="3.55.40.10">
    <property type="entry name" value="minor pseudopilin epsh domain"/>
    <property type="match status" value="1"/>
</dbReference>
<evidence type="ECO:0000259" key="12">
    <source>
        <dbReference type="Pfam" id="PF12019"/>
    </source>
</evidence>
<evidence type="ECO:0000256" key="10">
    <source>
        <dbReference type="ARBA" id="ARBA00030775"/>
    </source>
</evidence>
<evidence type="ECO:0000256" key="6">
    <source>
        <dbReference type="ARBA" id="ARBA00022692"/>
    </source>
</evidence>
<evidence type="ECO:0000256" key="11">
    <source>
        <dbReference type="SAM" id="Phobius"/>
    </source>
</evidence>
<evidence type="ECO:0000313" key="14">
    <source>
        <dbReference type="Proteomes" id="UP000619118"/>
    </source>
</evidence>